<dbReference type="AlphaFoldDB" id="A0A9D1CUJ4"/>
<evidence type="ECO:0000313" key="1">
    <source>
        <dbReference type="EMBL" id="HIQ80796.1"/>
    </source>
</evidence>
<proteinExistence type="predicted"/>
<dbReference type="Proteomes" id="UP000886787">
    <property type="component" value="Unassembled WGS sequence"/>
</dbReference>
<dbReference type="EMBL" id="DVFW01000027">
    <property type="protein sequence ID" value="HIQ80796.1"/>
    <property type="molecule type" value="Genomic_DNA"/>
</dbReference>
<gene>
    <name evidence="1" type="ORF">IAD32_05870</name>
</gene>
<evidence type="ECO:0000313" key="2">
    <source>
        <dbReference type="Proteomes" id="UP000886787"/>
    </source>
</evidence>
<name>A0A9D1CUJ4_9FIRM</name>
<reference evidence="1" key="1">
    <citation type="submission" date="2020-10" db="EMBL/GenBank/DDBJ databases">
        <authorList>
            <person name="Gilroy R."/>
        </authorList>
    </citation>
    <scope>NUCLEOTIDE SEQUENCE</scope>
    <source>
        <strain evidence="1">ChiSjej1B19-3389</strain>
    </source>
</reference>
<accession>A0A9D1CUJ4</accession>
<protein>
    <submittedName>
        <fullName evidence="1">Uncharacterized protein</fullName>
    </submittedName>
</protein>
<sequence length="363" mass="40729">MKNPFIHIDEKDGQYLAENCSLNKLVLAKLPVQGIEDGLQGKTADQVFSTPVLIREMKENAYRLGIDLANTPQRQLPLVLEQRLTDSRKEIAAAADALVKKFGYRLGMIFLTLKKGEKENRRARPDWNDAHWNYWAGLETVILVGGLANGLLGRRLKHYANTLFKMAHIKPYNWVLFDNASFVGVMGCASLIQKPEGISTVFDFGQTNIKRSIVRKSNGDFIGITTLPSFESKYMSCDAHNPQERMQEAKCLHKYLLKIILNTYWEARQYGEVGDEIIISIASYTVGGRLNDRRGGYAKLSILCSNYAECLSEELSGRLKHKVKVTLVHDGTAVALYFADYKNAVCITMGTGFGVGFPDIHIK</sequence>
<reference evidence="1" key="2">
    <citation type="journal article" date="2021" name="PeerJ">
        <title>Extensive microbial diversity within the chicken gut microbiome revealed by metagenomics and culture.</title>
        <authorList>
            <person name="Gilroy R."/>
            <person name="Ravi A."/>
            <person name="Getino M."/>
            <person name="Pursley I."/>
            <person name="Horton D.L."/>
            <person name="Alikhan N.F."/>
            <person name="Baker D."/>
            <person name="Gharbi K."/>
            <person name="Hall N."/>
            <person name="Watson M."/>
            <person name="Adriaenssens E.M."/>
            <person name="Foster-Nyarko E."/>
            <person name="Jarju S."/>
            <person name="Secka A."/>
            <person name="Antonio M."/>
            <person name="Oren A."/>
            <person name="Chaudhuri R.R."/>
            <person name="La Ragione R."/>
            <person name="Hildebrand F."/>
            <person name="Pallen M.J."/>
        </authorList>
    </citation>
    <scope>NUCLEOTIDE SEQUENCE</scope>
    <source>
        <strain evidence="1">ChiSjej1B19-3389</strain>
    </source>
</reference>
<organism evidence="1 2">
    <name type="scientific">Candidatus Scatavimonas merdigallinarum</name>
    <dbReference type="NCBI Taxonomy" id="2840914"/>
    <lineage>
        <taxon>Bacteria</taxon>
        <taxon>Bacillati</taxon>
        <taxon>Bacillota</taxon>
        <taxon>Clostridia</taxon>
        <taxon>Eubacteriales</taxon>
        <taxon>Oscillospiraceae</taxon>
        <taxon>Oscillospiraceae incertae sedis</taxon>
        <taxon>Candidatus Scatavimonas</taxon>
    </lineage>
</organism>
<comment type="caution">
    <text evidence="1">The sequence shown here is derived from an EMBL/GenBank/DDBJ whole genome shotgun (WGS) entry which is preliminary data.</text>
</comment>